<gene>
    <name evidence="1" type="ORF">MUN88_02285</name>
</gene>
<dbReference type="PANTHER" id="PTHR39166">
    <property type="entry name" value="BLL1166 PROTEIN"/>
    <property type="match status" value="1"/>
</dbReference>
<evidence type="ECO:0000313" key="1">
    <source>
        <dbReference type="EMBL" id="UOQ48987.1"/>
    </source>
</evidence>
<organism evidence="1 2">
    <name type="scientific">Gracilibacillus caseinilyticus</name>
    <dbReference type="NCBI Taxonomy" id="2932256"/>
    <lineage>
        <taxon>Bacteria</taxon>
        <taxon>Bacillati</taxon>
        <taxon>Bacillota</taxon>
        <taxon>Bacilli</taxon>
        <taxon>Bacillales</taxon>
        <taxon>Bacillaceae</taxon>
        <taxon>Gracilibacillus</taxon>
    </lineage>
</organism>
<dbReference type="InterPro" id="IPR009267">
    <property type="entry name" value="NTP_transf_6"/>
</dbReference>
<evidence type="ECO:0000313" key="2">
    <source>
        <dbReference type="Proteomes" id="UP000831782"/>
    </source>
</evidence>
<reference evidence="1 2" key="1">
    <citation type="submission" date="2022-04" db="EMBL/GenBank/DDBJ databases">
        <title>Gracilibacillus sp. isolated from saltern.</title>
        <authorList>
            <person name="Won M."/>
            <person name="Lee C.-M."/>
            <person name="Woen H.-Y."/>
            <person name="Kwon S.-W."/>
        </authorList>
    </citation>
    <scope>NUCLEOTIDE SEQUENCE [LARGE SCALE GENOMIC DNA]</scope>
    <source>
        <strain evidence="1 2">SSWR10-1</strain>
    </source>
</reference>
<protein>
    <submittedName>
        <fullName evidence="1">Nucleotidyltransferase family protein</fullName>
    </submittedName>
</protein>
<dbReference type="RefSeq" id="WP_244720351.1">
    <property type="nucleotide sequence ID" value="NZ_CP095072.1"/>
</dbReference>
<dbReference type="PANTHER" id="PTHR39166:SF1">
    <property type="entry name" value="BLL1166 PROTEIN"/>
    <property type="match status" value="1"/>
</dbReference>
<accession>A0ABY4EYK9</accession>
<sequence>MWTEEKIIKFIYEDKWMMEVLKAAKSLHLPDWWICAGFVRSKIWDTLHCYNERTLFSDIDVIYFDPTNTEVLEEKKLEEKLHSIIPDLPWSVKNQARMHLKNNTSPYSSSIDAISKFPETATALGLTLNHQDKVILTAPCGIDDVLHLEVKPTPFFKGSTERMDAYRERIFNKKWDETWNQLNIFCTD</sequence>
<dbReference type="Pfam" id="PF06042">
    <property type="entry name" value="NTP_transf_6"/>
    <property type="match status" value="1"/>
</dbReference>
<proteinExistence type="predicted"/>
<name>A0ABY4EYK9_9BACI</name>
<keyword evidence="2" id="KW-1185">Reference proteome</keyword>
<dbReference type="Proteomes" id="UP000831782">
    <property type="component" value="Chromosome"/>
</dbReference>
<dbReference type="EMBL" id="CP095072">
    <property type="protein sequence ID" value="UOQ48987.1"/>
    <property type="molecule type" value="Genomic_DNA"/>
</dbReference>